<evidence type="ECO:0000256" key="1">
    <source>
        <dbReference type="SAM" id="Phobius"/>
    </source>
</evidence>
<evidence type="ECO:0000313" key="3">
    <source>
        <dbReference type="Proteomes" id="UP000649604"/>
    </source>
</evidence>
<reference evidence="2" key="1">
    <citation type="submission" date="2019-11" db="EMBL/GenBank/DDBJ databases">
        <title>Microbial mats filling the niche in hypersaline microbial mats.</title>
        <authorList>
            <person name="Wong H.L."/>
            <person name="Macleod F.I."/>
            <person name="White R.A. III"/>
            <person name="Burns B.P."/>
        </authorList>
    </citation>
    <scope>NUCLEOTIDE SEQUENCE</scope>
    <source>
        <strain evidence="2">Rbin_158</strain>
    </source>
</reference>
<sequence length="215" mass="24792">MEDFIEYILVLLVVMVLGFTLLLLFLLVKHPFAGYALLGGGALGIGGIVGWLGWKWYRRRRLGAYYETFQELVALEREVFRTIKRLDPPLRRVMRGHVSTIRSLCRTAQGCLVKLSDLERALRVVEQKQGQEKGKVEERNLDREGSYSPALQALTDSRRRYLRVSHQVLQFLQDLHAKLLVFQYAHGQEAEALQHQLADTIEDLFVDIEAIEEVR</sequence>
<keyword evidence="1" id="KW-0472">Membrane</keyword>
<gene>
    <name evidence="2" type="ORF">GF339_23575</name>
</gene>
<accession>A0A9D5Q854</accession>
<protein>
    <submittedName>
        <fullName evidence="2">Uncharacterized protein</fullName>
    </submittedName>
</protein>
<dbReference type="Proteomes" id="UP000649604">
    <property type="component" value="Unassembled WGS sequence"/>
</dbReference>
<keyword evidence="1" id="KW-1133">Transmembrane helix</keyword>
<dbReference type="AlphaFoldDB" id="A0A9D5Q854"/>
<dbReference type="EMBL" id="WJJP01000762">
    <property type="protein sequence ID" value="MBD3327584.1"/>
    <property type="molecule type" value="Genomic_DNA"/>
</dbReference>
<organism evidence="2 3">
    <name type="scientific">candidate division KSB3 bacterium</name>
    <dbReference type="NCBI Taxonomy" id="2044937"/>
    <lineage>
        <taxon>Bacteria</taxon>
        <taxon>candidate division KSB3</taxon>
    </lineage>
</organism>
<feature type="transmembrane region" description="Helical" evidence="1">
    <location>
        <begin position="7"/>
        <end position="28"/>
    </location>
</feature>
<comment type="caution">
    <text evidence="2">The sequence shown here is derived from an EMBL/GenBank/DDBJ whole genome shotgun (WGS) entry which is preliminary data.</text>
</comment>
<evidence type="ECO:0000313" key="2">
    <source>
        <dbReference type="EMBL" id="MBD3327584.1"/>
    </source>
</evidence>
<proteinExistence type="predicted"/>
<keyword evidence="1" id="KW-0812">Transmembrane</keyword>
<name>A0A9D5Q854_9BACT</name>
<feature type="transmembrane region" description="Helical" evidence="1">
    <location>
        <begin position="34"/>
        <end position="54"/>
    </location>
</feature>